<dbReference type="GeneID" id="5974500"/>
<evidence type="ECO:0000313" key="2">
    <source>
        <dbReference type="Proteomes" id="UP000001055"/>
    </source>
</evidence>
<evidence type="ECO:0000313" key="1">
    <source>
        <dbReference type="EMBL" id="EAT85917.1"/>
    </source>
</evidence>
<reference evidence="2" key="1">
    <citation type="journal article" date="2007" name="Plant Cell">
        <title>Dothideomycete-plant interactions illuminated by genome sequencing and EST analysis of the wheat pathogen Stagonospora nodorum.</title>
        <authorList>
            <person name="Hane J.K."/>
            <person name="Lowe R.G."/>
            <person name="Solomon P.S."/>
            <person name="Tan K.C."/>
            <person name="Schoch C.L."/>
            <person name="Spatafora J.W."/>
            <person name="Crous P.W."/>
            <person name="Kodira C."/>
            <person name="Birren B.W."/>
            <person name="Galagan J.E."/>
            <person name="Torriani S.F."/>
            <person name="McDonald B.A."/>
            <person name="Oliver R.P."/>
        </authorList>
    </citation>
    <scope>NUCLEOTIDE SEQUENCE [LARGE SCALE GENOMIC DNA]</scope>
    <source>
        <strain evidence="2">SN15 / ATCC MYA-4574 / FGSC 10173</strain>
    </source>
</reference>
<accession>Q0ULU8</accession>
<dbReference type="InParanoid" id="Q0ULU8"/>
<gene>
    <name evidence="1" type="ORF">SNOG_07266</name>
</gene>
<name>Q0ULU8_PHANO</name>
<dbReference type="EMBL" id="CH445334">
    <property type="protein sequence ID" value="EAT85917.1"/>
    <property type="molecule type" value="Genomic_DNA"/>
</dbReference>
<dbReference type="RefSeq" id="XP_001797610.1">
    <property type="nucleotide sequence ID" value="XM_001797558.1"/>
</dbReference>
<organism evidence="1 2">
    <name type="scientific">Phaeosphaeria nodorum (strain SN15 / ATCC MYA-4574 / FGSC 10173)</name>
    <name type="common">Glume blotch fungus</name>
    <name type="synonym">Parastagonospora nodorum</name>
    <dbReference type="NCBI Taxonomy" id="321614"/>
    <lineage>
        <taxon>Eukaryota</taxon>
        <taxon>Fungi</taxon>
        <taxon>Dikarya</taxon>
        <taxon>Ascomycota</taxon>
        <taxon>Pezizomycotina</taxon>
        <taxon>Dothideomycetes</taxon>
        <taxon>Pleosporomycetidae</taxon>
        <taxon>Pleosporales</taxon>
        <taxon>Pleosporineae</taxon>
        <taxon>Phaeosphaeriaceae</taxon>
        <taxon>Parastagonospora</taxon>
    </lineage>
</organism>
<proteinExistence type="predicted"/>
<dbReference type="Proteomes" id="UP000001055">
    <property type="component" value="Unassembled WGS sequence"/>
</dbReference>
<dbReference type="KEGG" id="pno:SNOG_07266"/>
<protein>
    <submittedName>
        <fullName evidence="1">Uncharacterized protein</fullName>
    </submittedName>
</protein>
<dbReference type="AlphaFoldDB" id="Q0ULU8"/>
<sequence>MVFGGSRLRNSRWMTYFRVRKSVRQWCPTLHDTTVTVQADTKWRGALGYRAKDEAPGTWPGRNASRAALTSLSLVRLIRLHLRNAPDTVDNFMS</sequence>